<dbReference type="AlphaFoldDB" id="A0A7T5JMR6"/>
<gene>
    <name evidence="1" type="ORF">JD108_15940</name>
    <name evidence="2" type="ORF">KDJ56_15885</name>
</gene>
<evidence type="ECO:0000313" key="3">
    <source>
        <dbReference type="Proteomes" id="UP000595847"/>
    </source>
</evidence>
<dbReference type="EMBL" id="CP066308">
    <property type="protein sequence ID" value="QQE73382.1"/>
    <property type="molecule type" value="Genomic_DNA"/>
</dbReference>
<accession>A0A7T5JMR6</accession>
<evidence type="ECO:0000313" key="4">
    <source>
        <dbReference type="Proteomes" id="UP000677234"/>
    </source>
</evidence>
<keyword evidence="4" id="KW-1185">Reference proteome</keyword>
<name>A0A7T5JMR6_9BACL</name>
<sequence>MASFDVGLVHRLAEQLEGLAQGMKQRVNSPDELQDDVNRMTSILNSLQTLAKEAKNSGSNPMVHENDVR</sequence>
<organism evidence="1 3">
    <name type="scientific">Brevibacillus composti</name>
    <dbReference type="NCBI Taxonomy" id="2796470"/>
    <lineage>
        <taxon>Bacteria</taxon>
        <taxon>Bacillati</taxon>
        <taxon>Bacillota</taxon>
        <taxon>Bacilli</taxon>
        <taxon>Bacillales</taxon>
        <taxon>Paenibacillaceae</taxon>
        <taxon>Brevibacillus</taxon>
    </lineage>
</organism>
<dbReference type="Proteomes" id="UP000677234">
    <property type="component" value="Chromosome"/>
</dbReference>
<evidence type="ECO:0000313" key="2">
    <source>
        <dbReference type="EMBL" id="QUO40463.1"/>
    </source>
</evidence>
<proteinExistence type="predicted"/>
<evidence type="ECO:0000313" key="1">
    <source>
        <dbReference type="EMBL" id="QQE73382.1"/>
    </source>
</evidence>
<dbReference type="RefSeq" id="WP_198827008.1">
    <property type="nucleotide sequence ID" value="NZ_CP066308.1"/>
</dbReference>
<protein>
    <submittedName>
        <fullName evidence="1">Uncharacterized protein</fullName>
    </submittedName>
</protein>
<dbReference type="KEGG" id="bcop:JD108_15940"/>
<dbReference type="EMBL" id="CP073708">
    <property type="protein sequence ID" value="QUO40463.1"/>
    <property type="molecule type" value="Genomic_DNA"/>
</dbReference>
<dbReference type="Proteomes" id="UP000595847">
    <property type="component" value="Chromosome"/>
</dbReference>
<reference evidence="1 3" key="1">
    <citation type="submission" date="2020-12" db="EMBL/GenBank/DDBJ databases">
        <title>strain FJAT-54423T represents a novel species of the genus Brevibacillus.</title>
        <authorList>
            <person name="Tang R."/>
        </authorList>
    </citation>
    <scope>NUCLEOTIDE SEQUENCE [LARGE SCALE GENOMIC DNA]</scope>
    <source>
        <strain evidence="1 3">FJAT-54423</strain>
    </source>
</reference>
<reference evidence="2" key="2">
    <citation type="submission" date="2021-04" db="EMBL/GenBank/DDBJ databases">
        <title>Brevibacillus composti FJAT-54423, complete genome.</title>
        <authorList>
            <person name="Tang R."/>
        </authorList>
    </citation>
    <scope>NUCLEOTIDE SEQUENCE</scope>
    <source>
        <strain evidence="2">FJAT-54424</strain>
    </source>
</reference>